<feature type="region of interest" description="Disordered" evidence="9">
    <location>
        <begin position="370"/>
        <end position="443"/>
    </location>
</feature>
<evidence type="ECO:0000256" key="9">
    <source>
        <dbReference type="SAM" id="MobiDB-lite"/>
    </source>
</evidence>
<dbReference type="PROSITE" id="PS50006">
    <property type="entry name" value="FHA_DOMAIN"/>
    <property type="match status" value="1"/>
</dbReference>
<evidence type="ECO:0000256" key="1">
    <source>
        <dbReference type="ARBA" id="ARBA00004123"/>
    </source>
</evidence>
<dbReference type="Proteomes" id="UP000821837">
    <property type="component" value="Chromosome 3"/>
</dbReference>
<keyword evidence="5" id="KW-0234">DNA repair</keyword>
<keyword evidence="4" id="KW-0227">DNA damage</keyword>
<dbReference type="Pfam" id="PF00498">
    <property type="entry name" value="FHA"/>
    <property type="match status" value="1"/>
</dbReference>
<dbReference type="VEuPathDB" id="VectorBase:RSAN_033880"/>
<evidence type="ECO:0000256" key="4">
    <source>
        <dbReference type="ARBA" id="ARBA00022763"/>
    </source>
</evidence>
<dbReference type="InterPro" id="IPR040227">
    <property type="entry name" value="Nibrin-rel"/>
</dbReference>
<dbReference type="InterPro" id="IPR000253">
    <property type="entry name" value="FHA_dom"/>
</dbReference>
<reference evidence="11" key="1">
    <citation type="journal article" date="2020" name="Cell">
        <title>Large-Scale Comparative Analyses of Tick Genomes Elucidate Their Genetic Diversity and Vector Capacities.</title>
        <authorList>
            <consortium name="Tick Genome and Microbiome Consortium (TIGMIC)"/>
            <person name="Jia N."/>
            <person name="Wang J."/>
            <person name="Shi W."/>
            <person name="Du L."/>
            <person name="Sun Y."/>
            <person name="Zhan W."/>
            <person name="Jiang J.F."/>
            <person name="Wang Q."/>
            <person name="Zhang B."/>
            <person name="Ji P."/>
            <person name="Bell-Sakyi L."/>
            <person name="Cui X.M."/>
            <person name="Yuan T.T."/>
            <person name="Jiang B.G."/>
            <person name="Yang W.F."/>
            <person name="Lam T.T."/>
            <person name="Chang Q.C."/>
            <person name="Ding S.J."/>
            <person name="Wang X.J."/>
            <person name="Zhu J.G."/>
            <person name="Ruan X.D."/>
            <person name="Zhao L."/>
            <person name="Wei J.T."/>
            <person name="Ye R.Z."/>
            <person name="Que T.C."/>
            <person name="Du C.H."/>
            <person name="Zhou Y.H."/>
            <person name="Cheng J.X."/>
            <person name="Dai P.F."/>
            <person name="Guo W.B."/>
            <person name="Han X.H."/>
            <person name="Huang E.J."/>
            <person name="Li L.F."/>
            <person name="Wei W."/>
            <person name="Gao Y.C."/>
            <person name="Liu J.Z."/>
            <person name="Shao H.Z."/>
            <person name="Wang X."/>
            <person name="Wang C.C."/>
            <person name="Yang T.C."/>
            <person name="Huo Q.B."/>
            <person name="Li W."/>
            <person name="Chen H.Y."/>
            <person name="Chen S.E."/>
            <person name="Zhou L.G."/>
            <person name="Ni X.B."/>
            <person name="Tian J.H."/>
            <person name="Sheng Y."/>
            <person name="Liu T."/>
            <person name="Pan Y.S."/>
            <person name="Xia L.Y."/>
            <person name="Li J."/>
            <person name="Zhao F."/>
            <person name="Cao W.C."/>
        </authorList>
    </citation>
    <scope>NUCLEOTIDE SEQUENCE</scope>
    <source>
        <strain evidence="11">Rsan-2018</strain>
    </source>
</reference>
<dbReference type="SUPFAM" id="SSF52113">
    <property type="entry name" value="BRCT domain"/>
    <property type="match status" value="1"/>
</dbReference>
<dbReference type="GO" id="GO:0005694">
    <property type="term" value="C:chromosome"/>
    <property type="evidence" value="ECO:0007669"/>
    <property type="project" value="UniProtKB-SubCell"/>
</dbReference>
<dbReference type="Pfam" id="PF00533">
    <property type="entry name" value="BRCT"/>
    <property type="match status" value="1"/>
</dbReference>
<keyword evidence="12" id="KW-1185">Reference proteome</keyword>
<organism evidence="11 12">
    <name type="scientific">Rhipicephalus sanguineus</name>
    <name type="common">Brown dog tick</name>
    <name type="synonym">Ixodes sanguineus</name>
    <dbReference type="NCBI Taxonomy" id="34632"/>
    <lineage>
        <taxon>Eukaryota</taxon>
        <taxon>Metazoa</taxon>
        <taxon>Ecdysozoa</taxon>
        <taxon>Arthropoda</taxon>
        <taxon>Chelicerata</taxon>
        <taxon>Arachnida</taxon>
        <taxon>Acari</taxon>
        <taxon>Parasitiformes</taxon>
        <taxon>Ixodida</taxon>
        <taxon>Ixodoidea</taxon>
        <taxon>Ixodidae</taxon>
        <taxon>Rhipicephalinae</taxon>
        <taxon>Rhipicephalus</taxon>
        <taxon>Rhipicephalus</taxon>
    </lineage>
</organism>
<dbReference type="PANTHER" id="PTHR12162">
    <property type="entry name" value="NIBRIN-RELATED"/>
    <property type="match status" value="1"/>
</dbReference>
<feature type="region of interest" description="Disordered" evidence="9">
    <location>
        <begin position="475"/>
        <end position="519"/>
    </location>
</feature>
<reference evidence="11" key="2">
    <citation type="submission" date="2021-09" db="EMBL/GenBank/DDBJ databases">
        <authorList>
            <person name="Jia N."/>
            <person name="Wang J."/>
            <person name="Shi W."/>
            <person name="Du L."/>
            <person name="Sun Y."/>
            <person name="Zhan W."/>
            <person name="Jiang J."/>
            <person name="Wang Q."/>
            <person name="Zhang B."/>
            <person name="Ji P."/>
            <person name="Sakyi L.B."/>
            <person name="Cui X."/>
            <person name="Yuan T."/>
            <person name="Jiang B."/>
            <person name="Yang W."/>
            <person name="Lam T.T.-Y."/>
            <person name="Chang Q."/>
            <person name="Ding S."/>
            <person name="Wang X."/>
            <person name="Zhu J."/>
            <person name="Ruan X."/>
            <person name="Zhao L."/>
            <person name="Wei J."/>
            <person name="Que T."/>
            <person name="Du C."/>
            <person name="Cheng J."/>
            <person name="Dai P."/>
            <person name="Han X."/>
            <person name="Huang E."/>
            <person name="Gao Y."/>
            <person name="Liu J."/>
            <person name="Shao H."/>
            <person name="Ye R."/>
            <person name="Li L."/>
            <person name="Wei W."/>
            <person name="Wang X."/>
            <person name="Wang C."/>
            <person name="Huo Q."/>
            <person name="Li W."/>
            <person name="Guo W."/>
            <person name="Chen H."/>
            <person name="Chen S."/>
            <person name="Zhou L."/>
            <person name="Zhou L."/>
            <person name="Ni X."/>
            <person name="Tian J."/>
            <person name="Zhou Y."/>
            <person name="Sheng Y."/>
            <person name="Liu T."/>
            <person name="Pan Y."/>
            <person name="Xia L."/>
            <person name="Li J."/>
            <person name="Zhao F."/>
            <person name="Cao W."/>
        </authorList>
    </citation>
    <scope>NUCLEOTIDE SEQUENCE</scope>
    <source>
        <strain evidence="11">Rsan-2018</strain>
        <tissue evidence="11">Larvae</tissue>
    </source>
</reference>
<comment type="caution">
    <text evidence="11">The sequence shown here is derived from an EMBL/GenBank/DDBJ whole genome shotgun (WGS) entry which is preliminary data.</text>
</comment>
<evidence type="ECO:0000259" key="10">
    <source>
        <dbReference type="PROSITE" id="PS50006"/>
    </source>
</evidence>
<feature type="compositionally biased region" description="Polar residues" evidence="9">
    <location>
        <begin position="496"/>
        <end position="511"/>
    </location>
</feature>
<dbReference type="Gene3D" id="3.40.50.10980">
    <property type="entry name" value="Nibrin, BRCT2 domain"/>
    <property type="match status" value="1"/>
</dbReference>
<dbReference type="PANTHER" id="PTHR12162:SF0">
    <property type="entry name" value="NIBRIN"/>
    <property type="match status" value="1"/>
</dbReference>
<dbReference type="GO" id="GO:0007095">
    <property type="term" value="P:mitotic G2 DNA damage checkpoint signaling"/>
    <property type="evidence" value="ECO:0007669"/>
    <property type="project" value="InterPro"/>
</dbReference>
<dbReference type="CDD" id="cd17741">
    <property type="entry name" value="BRCT_nibrin"/>
    <property type="match status" value="1"/>
</dbReference>
<keyword evidence="7" id="KW-0131">Cell cycle</keyword>
<evidence type="ECO:0000256" key="5">
    <source>
        <dbReference type="ARBA" id="ARBA00023204"/>
    </source>
</evidence>
<dbReference type="InterPro" id="IPR008984">
    <property type="entry name" value="SMAD_FHA_dom_sf"/>
</dbReference>
<evidence type="ECO:0000256" key="3">
    <source>
        <dbReference type="ARBA" id="ARBA00022454"/>
    </source>
</evidence>
<feature type="region of interest" description="Disordered" evidence="9">
    <location>
        <begin position="315"/>
        <end position="344"/>
    </location>
</feature>
<dbReference type="Gene3D" id="3.40.50.10190">
    <property type="entry name" value="BRCT domain"/>
    <property type="match status" value="1"/>
</dbReference>
<feature type="domain" description="FHA" evidence="10">
    <location>
        <begin position="22"/>
        <end position="83"/>
    </location>
</feature>
<dbReference type="CDD" id="cd22667">
    <property type="entry name" value="FHA_NBN"/>
    <property type="match status" value="1"/>
</dbReference>
<dbReference type="AlphaFoldDB" id="A0A9D4Q1N0"/>
<evidence type="ECO:0000256" key="6">
    <source>
        <dbReference type="ARBA" id="ARBA00023242"/>
    </source>
</evidence>
<evidence type="ECO:0000256" key="2">
    <source>
        <dbReference type="ARBA" id="ARBA00004286"/>
    </source>
</evidence>
<dbReference type="InterPro" id="IPR032429">
    <property type="entry name" value="Nibrin_BRCT2"/>
</dbReference>
<accession>A0A9D4Q1N0</accession>
<dbReference type="GO" id="GO:0030870">
    <property type="term" value="C:Mre11 complex"/>
    <property type="evidence" value="ECO:0007669"/>
    <property type="project" value="InterPro"/>
</dbReference>
<dbReference type="Gene3D" id="2.60.200.20">
    <property type="match status" value="1"/>
</dbReference>
<feature type="compositionally biased region" description="Basic and acidic residues" evidence="9">
    <location>
        <begin position="575"/>
        <end position="587"/>
    </location>
</feature>
<name>A0A9D4Q1N0_RHISA</name>
<proteinExistence type="inferred from homology"/>
<evidence type="ECO:0000313" key="11">
    <source>
        <dbReference type="EMBL" id="KAH7962302.1"/>
    </source>
</evidence>
<protein>
    <recommendedName>
        <fullName evidence="10">FHA domain-containing protein</fullName>
    </recommendedName>
</protein>
<comment type="subcellular location">
    <subcellularLocation>
        <location evidence="2">Chromosome</location>
    </subcellularLocation>
    <subcellularLocation>
        <location evidence="1">Nucleus</location>
    </subcellularLocation>
</comment>
<dbReference type="InterPro" id="IPR036420">
    <property type="entry name" value="BRCT_dom_sf"/>
</dbReference>
<dbReference type="InterPro" id="IPR001357">
    <property type="entry name" value="BRCT_dom"/>
</dbReference>
<dbReference type="EMBL" id="JABSTV010001249">
    <property type="protein sequence ID" value="KAH7962302.1"/>
    <property type="molecule type" value="Genomic_DNA"/>
</dbReference>
<comment type="similarity">
    <text evidence="8">Belongs to the Nibrin family.</text>
</comment>
<dbReference type="GO" id="GO:0003684">
    <property type="term" value="F:damaged DNA binding"/>
    <property type="evidence" value="ECO:0007669"/>
    <property type="project" value="TreeGrafter"/>
</dbReference>
<dbReference type="Pfam" id="PF16508">
    <property type="entry name" value="NIBRIN_BRCT_II"/>
    <property type="match status" value="1"/>
</dbReference>
<evidence type="ECO:0000256" key="7">
    <source>
        <dbReference type="ARBA" id="ARBA00023306"/>
    </source>
</evidence>
<keyword evidence="6" id="KW-0539">Nucleus</keyword>
<evidence type="ECO:0000313" key="12">
    <source>
        <dbReference type="Proteomes" id="UP000821837"/>
    </source>
</evidence>
<dbReference type="InterPro" id="IPR043014">
    <property type="entry name" value="Nibrin_BRCT2_sf"/>
</dbReference>
<dbReference type="FunFam" id="2.60.200.20:FF:000017">
    <property type="entry name" value="Nibrin"/>
    <property type="match status" value="1"/>
</dbReference>
<dbReference type="GO" id="GO:0000724">
    <property type="term" value="P:double-strand break repair via homologous recombination"/>
    <property type="evidence" value="ECO:0007669"/>
    <property type="project" value="TreeGrafter"/>
</dbReference>
<evidence type="ECO:0000256" key="8">
    <source>
        <dbReference type="ARBA" id="ARBA00044757"/>
    </source>
</evidence>
<feature type="region of interest" description="Disordered" evidence="9">
    <location>
        <begin position="565"/>
        <end position="593"/>
    </location>
</feature>
<sequence length="593" mass="65214">MWSLRDTETNVVRYRLLCGEECTVGRKGAGILIANDASISREHAVLSVAPLPDDRLGDVSYVPLLRVKDLGSKYGTSVNSRELAKSEETALRENDIVTFGKLGSKYKVTTSCLSTPDKERLKETLKKIGARLKPEWSDCCTHVAMASIRLTMKTTAALIAAKPVVTPEFFAEVQNRVQRQDLTEVDPAAFIPDVTEECLTLSKETFGCNEARKSKQYKSLGELVVSGGGRAQLVRNPDRPTPALIAEGSCVIKPGDGTETPVCRYLLKNKLRSLSASDVGMAVIYCSTEKFCNPRNRMVNVLWGDDMVSTQPQSQEEVCAPDTEPSQQGVVPRRKDPLCAPSTSRIIPESRLPSVSASFGSNLDLLLDGNTGTTTSRDRQSRISLAGQPSSPKRSPRKIRKKDSQGTLPLECYFGRLSQKRKDDTPEETSAAKVPRLDLASNGGDMEIEIKQEVLSSPEQQEQCASLADEEQDLAVDAEESLSGSSRWAVEPSQEPPSQLRSRKQSCTQPSDAAVEPSEDLMVETSKVVVEFADLVLRRSKSALPTQAAVSTPKVFVPDVPRHEFEDVEEEEPDELSRLFDYHPGDAKRRRLV</sequence>
<dbReference type="SUPFAM" id="SSF49879">
    <property type="entry name" value="SMAD/FHA domain"/>
    <property type="match status" value="1"/>
</dbReference>
<gene>
    <name evidence="11" type="ORF">HPB52_015391</name>
</gene>
<keyword evidence="3" id="KW-0158">Chromosome</keyword>